<keyword evidence="6" id="KW-0560">Oxidoreductase</keyword>
<dbReference type="Gene3D" id="1.10.630.10">
    <property type="entry name" value="Cytochrome P450"/>
    <property type="match status" value="1"/>
</dbReference>
<evidence type="ECO:0000256" key="1">
    <source>
        <dbReference type="ARBA" id="ARBA00004167"/>
    </source>
</evidence>
<gene>
    <name evidence="11" type="ORF">CKAN_01959200</name>
</gene>
<reference evidence="11 12" key="1">
    <citation type="journal article" date="2019" name="Nat. Plants">
        <title>Stout camphor tree genome fills gaps in understanding of flowering plant genome evolution.</title>
        <authorList>
            <person name="Chaw S.M."/>
            <person name="Liu Y.C."/>
            <person name="Wu Y.W."/>
            <person name="Wang H.Y."/>
            <person name="Lin C.I."/>
            <person name="Wu C.S."/>
            <person name="Ke H.M."/>
            <person name="Chang L.Y."/>
            <person name="Hsu C.Y."/>
            <person name="Yang H.T."/>
            <person name="Sudianto E."/>
            <person name="Hsu M.H."/>
            <person name="Wu K.P."/>
            <person name="Wang L.N."/>
            <person name="Leebens-Mack J.H."/>
            <person name="Tsai I.J."/>
        </authorList>
    </citation>
    <scope>NUCLEOTIDE SEQUENCE [LARGE SCALE GENOMIC DNA]</scope>
    <source>
        <strain evidence="12">cv. Chaw 1501</strain>
        <tissue evidence="11">Young leaves</tissue>
    </source>
</reference>
<comment type="caution">
    <text evidence="11">The sequence shown here is derived from an EMBL/GenBank/DDBJ whole genome shotgun (WGS) entry which is preliminary data.</text>
</comment>
<evidence type="ECO:0000256" key="8">
    <source>
        <dbReference type="ARBA" id="ARBA00023136"/>
    </source>
</evidence>
<keyword evidence="7" id="KW-0408">Iron</keyword>
<evidence type="ECO:0000256" key="5">
    <source>
        <dbReference type="ARBA" id="ARBA00022989"/>
    </source>
</evidence>
<evidence type="ECO:0000256" key="10">
    <source>
        <dbReference type="SAM" id="Phobius"/>
    </source>
</evidence>
<dbReference type="AlphaFoldDB" id="A0A443PIA5"/>
<accession>A0A443PIA5</accession>
<evidence type="ECO:0000256" key="4">
    <source>
        <dbReference type="ARBA" id="ARBA00022723"/>
    </source>
</evidence>
<dbReference type="SUPFAM" id="SSF48264">
    <property type="entry name" value="Cytochrome P450"/>
    <property type="match status" value="1"/>
</dbReference>
<dbReference type="EMBL" id="QPKB01000008">
    <property type="protein sequence ID" value="RWR90495.1"/>
    <property type="molecule type" value="Genomic_DNA"/>
</dbReference>
<name>A0A443PIA5_9MAGN</name>
<dbReference type="GO" id="GO:0016020">
    <property type="term" value="C:membrane"/>
    <property type="evidence" value="ECO:0007669"/>
    <property type="project" value="UniProtKB-SubCell"/>
</dbReference>
<evidence type="ECO:0000313" key="12">
    <source>
        <dbReference type="Proteomes" id="UP000283530"/>
    </source>
</evidence>
<dbReference type="GO" id="GO:0004497">
    <property type="term" value="F:monooxygenase activity"/>
    <property type="evidence" value="ECO:0007669"/>
    <property type="project" value="InterPro"/>
</dbReference>
<organism evidence="11 12">
    <name type="scientific">Cinnamomum micranthum f. kanehirae</name>
    <dbReference type="NCBI Taxonomy" id="337451"/>
    <lineage>
        <taxon>Eukaryota</taxon>
        <taxon>Viridiplantae</taxon>
        <taxon>Streptophyta</taxon>
        <taxon>Embryophyta</taxon>
        <taxon>Tracheophyta</taxon>
        <taxon>Spermatophyta</taxon>
        <taxon>Magnoliopsida</taxon>
        <taxon>Magnoliidae</taxon>
        <taxon>Laurales</taxon>
        <taxon>Lauraceae</taxon>
        <taxon>Cinnamomum</taxon>
    </lineage>
</organism>
<dbReference type="PANTHER" id="PTHR24286">
    <property type="entry name" value="CYTOCHROME P450 26"/>
    <property type="match status" value="1"/>
</dbReference>
<dbReference type="InterPro" id="IPR036396">
    <property type="entry name" value="Cyt_P450_sf"/>
</dbReference>
<evidence type="ECO:0000256" key="6">
    <source>
        <dbReference type="ARBA" id="ARBA00023002"/>
    </source>
</evidence>
<proteinExistence type="inferred from homology"/>
<keyword evidence="5 10" id="KW-1133">Transmembrane helix</keyword>
<evidence type="ECO:0000256" key="3">
    <source>
        <dbReference type="ARBA" id="ARBA00022692"/>
    </source>
</evidence>
<dbReference type="GO" id="GO:0016132">
    <property type="term" value="P:brassinosteroid biosynthetic process"/>
    <property type="evidence" value="ECO:0007669"/>
    <property type="project" value="TreeGrafter"/>
</dbReference>
<sequence>METLITFLQQHSSILAILFVFSYPVVALLFHHRKPSKLPPGTLAWFRHLRPLKAIIFSSILSNVSCDRDFNSFILQQEDRLVEASYPSNIPGVLGDLTLLVVRNSSFLAHIEENAVQVMLSWATKKTVYKGFKILAGWKILPVFSGVHLDPSRYSNPEEFNWQGLGGVGKMKFIMILIVEEKVFSGNMEENHEHREKPEIHENREERAPENLEDREKDYFTCMSSSYSVNN</sequence>
<protein>
    <submittedName>
        <fullName evidence="11">Cytochrome P450 724B1-like protein</fullName>
    </submittedName>
</protein>
<dbReference type="GO" id="GO:0016125">
    <property type="term" value="P:sterol metabolic process"/>
    <property type="evidence" value="ECO:0007669"/>
    <property type="project" value="TreeGrafter"/>
</dbReference>
<evidence type="ECO:0000256" key="9">
    <source>
        <dbReference type="SAM" id="MobiDB-lite"/>
    </source>
</evidence>
<feature type="region of interest" description="Disordered" evidence="9">
    <location>
        <begin position="189"/>
        <end position="215"/>
    </location>
</feature>
<evidence type="ECO:0000313" key="11">
    <source>
        <dbReference type="EMBL" id="RWR90495.1"/>
    </source>
</evidence>
<feature type="transmembrane region" description="Helical" evidence="10">
    <location>
        <begin position="12"/>
        <end position="30"/>
    </location>
</feature>
<dbReference type="GO" id="GO:0005506">
    <property type="term" value="F:iron ion binding"/>
    <property type="evidence" value="ECO:0007669"/>
    <property type="project" value="InterPro"/>
</dbReference>
<dbReference type="GO" id="GO:0010268">
    <property type="term" value="P:brassinosteroid homeostasis"/>
    <property type="evidence" value="ECO:0007669"/>
    <property type="project" value="TreeGrafter"/>
</dbReference>
<dbReference type="GO" id="GO:0020037">
    <property type="term" value="F:heme binding"/>
    <property type="evidence" value="ECO:0007669"/>
    <property type="project" value="InterPro"/>
</dbReference>
<keyword evidence="12" id="KW-1185">Reference proteome</keyword>
<evidence type="ECO:0000256" key="7">
    <source>
        <dbReference type="ARBA" id="ARBA00023004"/>
    </source>
</evidence>
<dbReference type="STRING" id="337451.A0A443PIA5"/>
<keyword evidence="4" id="KW-0479">Metal-binding</keyword>
<keyword evidence="3 10" id="KW-0812">Transmembrane</keyword>
<keyword evidence="8 10" id="KW-0472">Membrane</keyword>
<dbReference type="PANTHER" id="PTHR24286:SF194">
    <property type="entry name" value="STEROID (22S)-HYDROXYLASE"/>
    <property type="match status" value="1"/>
</dbReference>
<dbReference type="Proteomes" id="UP000283530">
    <property type="component" value="Unassembled WGS sequence"/>
</dbReference>
<comment type="similarity">
    <text evidence="2">Belongs to the cytochrome P450 family.</text>
</comment>
<evidence type="ECO:0000256" key="2">
    <source>
        <dbReference type="ARBA" id="ARBA00010617"/>
    </source>
</evidence>
<comment type="subcellular location">
    <subcellularLocation>
        <location evidence="1">Membrane</location>
        <topology evidence="1">Single-pass membrane protein</topology>
    </subcellularLocation>
</comment>
<dbReference type="GO" id="GO:0016705">
    <property type="term" value="F:oxidoreductase activity, acting on paired donors, with incorporation or reduction of molecular oxygen"/>
    <property type="evidence" value="ECO:0007669"/>
    <property type="project" value="InterPro"/>
</dbReference>